<dbReference type="Pfam" id="PF01367">
    <property type="entry name" value="5_3_exonuc"/>
    <property type="match status" value="1"/>
</dbReference>
<keyword evidence="10 16" id="KW-0269">Exonuclease</keyword>
<dbReference type="PRINTS" id="PR00868">
    <property type="entry name" value="DNAPOLI"/>
</dbReference>
<comment type="catalytic activity">
    <reaction evidence="14 16">
        <text>DNA(n) + a 2'-deoxyribonucleoside 5'-triphosphate = DNA(n+1) + diphosphate</text>
        <dbReference type="Rhea" id="RHEA:22508"/>
        <dbReference type="Rhea" id="RHEA-COMP:17339"/>
        <dbReference type="Rhea" id="RHEA-COMP:17340"/>
        <dbReference type="ChEBI" id="CHEBI:33019"/>
        <dbReference type="ChEBI" id="CHEBI:61560"/>
        <dbReference type="ChEBI" id="CHEBI:173112"/>
        <dbReference type="EC" id="2.7.7.7"/>
    </reaction>
</comment>
<comment type="function">
    <text evidence="16">In addition to polymerase activity, this DNA polymerase exhibits 5'-3' exonuclease activity.</text>
</comment>
<dbReference type="Gene3D" id="3.40.50.1010">
    <property type="entry name" value="5'-nuclease"/>
    <property type="match status" value="1"/>
</dbReference>
<dbReference type="NCBIfam" id="TIGR00593">
    <property type="entry name" value="pola"/>
    <property type="match status" value="1"/>
</dbReference>
<dbReference type="GO" id="GO:0003887">
    <property type="term" value="F:DNA-directed DNA polymerase activity"/>
    <property type="evidence" value="ECO:0007669"/>
    <property type="project" value="UniProtKB-UniRule"/>
</dbReference>
<keyword evidence="11 16" id="KW-0239">DNA-directed DNA polymerase</keyword>
<dbReference type="Pfam" id="PF00476">
    <property type="entry name" value="DNA_pol_A"/>
    <property type="match status" value="1"/>
</dbReference>
<dbReference type="Gene3D" id="3.30.70.370">
    <property type="match status" value="1"/>
</dbReference>
<dbReference type="InterPro" id="IPR018320">
    <property type="entry name" value="DNA_polymerase_1"/>
</dbReference>
<dbReference type="EMBL" id="ABCS01000007">
    <property type="protein sequence ID" value="EDM80831.1"/>
    <property type="molecule type" value="Genomic_DNA"/>
</dbReference>
<keyword evidence="9 16" id="KW-0378">Hydrolase</keyword>
<dbReference type="eggNOG" id="COG0749">
    <property type="taxonomic scope" value="Bacteria"/>
</dbReference>
<evidence type="ECO:0000256" key="4">
    <source>
        <dbReference type="ARBA" id="ARBA00022679"/>
    </source>
</evidence>
<dbReference type="FunFam" id="1.20.1060.10:FF:000001">
    <property type="entry name" value="DNA polymerase I"/>
    <property type="match status" value="1"/>
</dbReference>
<dbReference type="InterPro" id="IPR036279">
    <property type="entry name" value="5-3_exonuclease_C_sf"/>
</dbReference>
<evidence type="ECO:0000256" key="16">
    <source>
        <dbReference type="RuleBase" id="RU004460"/>
    </source>
</evidence>
<dbReference type="InterPro" id="IPR012337">
    <property type="entry name" value="RNaseH-like_sf"/>
</dbReference>
<dbReference type="GO" id="GO:0008409">
    <property type="term" value="F:5'-3' exonuclease activity"/>
    <property type="evidence" value="ECO:0007669"/>
    <property type="project" value="UniProtKB-UniRule"/>
</dbReference>
<evidence type="ECO:0000256" key="1">
    <source>
        <dbReference type="ARBA" id="ARBA00007705"/>
    </source>
</evidence>
<dbReference type="OrthoDB" id="9806424at2"/>
<dbReference type="PANTHER" id="PTHR10133:SF27">
    <property type="entry name" value="DNA POLYMERASE NU"/>
    <property type="match status" value="1"/>
</dbReference>
<evidence type="ECO:0000313" key="20">
    <source>
        <dbReference type="Proteomes" id="UP000005801"/>
    </source>
</evidence>
<dbReference type="GO" id="GO:0003677">
    <property type="term" value="F:DNA binding"/>
    <property type="evidence" value="ECO:0007669"/>
    <property type="project" value="UniProtKB-UniRule"/>
</dbReference>
<dbReference type="Pfam" id="PF02739">
    <property type="entry name" value="5_3_exonuc_N"/>
    <property type="match status" value="1"/>
</dbReference>
<evidence type="ECO:0000256" key="2">
    <source>
        <dbReference type="ARBA" id="ARBA00012417"/>
    </source>
</evidence>
<keyword evidence="12 16" id="KW-0238">DNA-binding</keyword>
<evidence type="ECO:0000256" key="12">
    <source>
        <dbReference type="ARBA" id="ARBA00023125"/>
    </source>
</evidence>
<dbReference type="Gene3D" id="1.20.1060.10">
    <property type="entry name" value="Taq DNA Polymerase, Chain T, domain 4"/>
    <property type="match status" value="1"/>
</dbReference>
<keyword evidence="20" id="KW-1185">Reference proteome</keyword>
<evidence type="ECO:0000256" key="15">
    <source>
        <dbReference type="NCBIfam" id="TIGR00593"/>
    </source>
</evidence>
<dbReference type="CDD" id="cd06140">
    <property type="entry name" value="DNA_polA_I_Bacillus_like_exo"/>
    <property type="match status" value="1"/>
</dbReference>
<dbReference type="InterPro" id="IPR043502">
    <property type="entry name" value="DNA/RNA_pol_sf"/>
</dbReference>
<dbReference type="AlphaFoldDB" id="A6FZM5"/>
<dbReference type="SUPFAM" id="SSF53098">
    <property type="entry name" value="Ribonuclease H-like"/>
    <property type="match status" value="1"/>
</dbReference>
<dbReference type="Gene3D" id="1.10.150.20">
    <property type="entry name" value="5' to 3' exonuclease, C-terminal subdomain"/>
    <property type="match status" value="2"/>
</dbReference>
<dbReference type="PROSITE" id="PS00447">
    <property type="entry name" value="DNA_POLYMERASE_A"/>
    <property type="match status" value="1"/>
</dbReference>
<evidence type="ECO:0000256" key="11">
    <source>
        <dbReference type="ARBA" id="ARBA00022932"/>
    </source>
</evidence>
<accession>A6FZM5</accession>
<evidence type="ECO:0000256" key="10">
    <source>
        <dbReference type="ARBA" id="ARBA00022839"/>
    </source>
</evidence>
<reference evidence="19 20" key="1">
    <citation type="submission" date="2007-06" db="EMBL/GenBank/DDBJ databases">
        <authorList>
            <person name="Shimkets L."/>
            <person name="Ferriera S."/>
            <person name="Johnson J."/>
            <person name="Kravitz S."/>
            <person name="Beeson K."/>
            <person name="Sutton G."/>
            <person name="Rogers Y.-H."/>
            <person name="Friedman R."/>
            <person name="Frazier M."/>
            <person name="Venter J.C."/>
        </authorList>
    </citation>
    <scope>NUCLEOTIDE SEQUENCE [LARGE SCALE GENOMIC DNA]</scope>
    <source>
        <strain evidence="19 20">SIR-1</strain>
    </source>
</reference>
<dbReference type="InterPro" id="IPR001098">
    <property type="entry name" value="DNA-dir_DNA_pol_A_palm_dom"/>
</dbReference>
<feature type="domain" description="5'-3' exonuclease" evidence="17">
    <location>
        <begin position="5"/>
        <end position="260"/>
    </location>
</feature>
<dbReference type="SMART" id="SM00482">
    <property type="entry name" value="POLAc"/>
    <property type="match status" value="1"/>
</dbReference>
<dbReference type="InterPro" id="IPR020045">
    <property type="entry name" value="DNA_polI_H3TH"/>
</dbReference>
<dbReference type="SMART" id="SM00279">
    <property type="entry name" value="HhH2"/>
    <property type="match status" value="1"/>
</dbReference>
<comment type="caution">
    <text evidence="19">The sequence shown here is derived from an EMBL/GenBank/DDBJ whole genome shotgun (WGS) entry which is preliminary data.</text>
</comment>
<keyword evidence="7" id="KW-0540">Nuclease</keyword>
<proteinExistence type="inferred from homology"/>
<evidence type="ECO:0000256" key="9">
    <source>
        <dbReference type="ARBA" id="ARBA00022801"/>
    </source>
</evidence>
<evidence type="ECO:0000313" key="19">
    <source>
        <dbReference type="EMBL" id="EDM80831.1"/>
    </source>
</evidence>
<dbReference type="GO" id="GO:0006261">
    <property type="term" value="P:DNA-templated DNA replication"/>
    <property type="evidence" value="ECO:0007669"/>
    <property type="project" value="UniProtKB-UniRule"/>
</dbReference>
<comment type="similarity">
    <text evidence="1 16">Belongs to the DNA polymerase type-A family.</text>
</comment>
<dbReference type="SMART" id="SM00475">
    <property type="entry name" value="53EXOc"/>
    <property type="match status" value="1"/>
</dbReference>
<name>A6FZM5_9BACT</name>
<dbReference type="FunFam" id="1.10.150.20:FF:000002">
    <property type="entry name" value="DNA polymerase I"/>
    <property type="match status" value="1"/>
</dbReference>
<dbReference type="Pfam" id="PF22619">
    <property type="entry name" value="DNA_polI_exo1"/>
    <property type="match status" value="1"/>
</dbReference>
<dbReference type="CDD" id="cd09859">
    <property type="entry name" value="PIN_53EXO"/>
    <property type="match status" value="1"/>
</dbReference>
<dbReference type="Gene3D" id="3.30.420.10">
    <property type="entry name" value="Ribonuclease H-like superfamily/Ribonuclease H"/>
    <property type="match status" value="1"/>
</dbReference>
<dbReference type="InterPro" id="IPR020046">
    <property type="entry name" value="5-3_exonucl_a-hlix_arch_N"/>
</dbReference>
<dbReference type="SUPFAM" id="SSF88723">
    <property type="entry name" value="PIN domain-like"/>
    <property type="match status" value="1"/>
</dbReference>
<protein>
    <recommendedName>
        <fullName evidence="3 15">DNA polymerase I</fullName>
        <ecNumber evidence="2 15">2.7.7.7</ecNumber>
    </recommendedName>
</protein>
<dbReference type="FunFam" id="1.10.150.20:FF:000003">
    <property type="entry name" value="DNA polymerase I"/>
    <property type="match status" value="1"/>
</dbReference>
<evidence type="ECO:0000259" key="17">
    <source>
        <dbReference type="SMART" id="SM00475"/>
    </source>
</evidence>
<evidence type="ECO:0000256" key="5">
    <source>
        <dbReference type="ARBA" id="ARBA00022695"/>
    </source>
</evidence>
<gene>
    <name evidence="16" type="primary">polA</name>
    <name evidence="19" type="ORF">PPSIR1_28013</name>
</gene>
<evidence type="ECO:0000256" key="7">
    <source>
        <dbReference type="ARBA" id="ARBA00022722"/>
    </source>
</evidence>
<dbReference type="InterPro" id="IPR008918">
    <property type="entry name" value="HhH2"/>
</dbReference>
<dbReference type="Proteomes" id="UP000005801">
    <property type="component" value="Unassembled WGS sequence"/>
</dbReference>
<dbReference type="InterPro" id="IPR019760">
    <property type="entry name" value="DNA-dir_DNA_pol_A_CS"/>
</dbReference>
<dbReference type="STRING" id="391625.PPSIR1_28013"/>
<dbReference type="FunFam" id="3.40.50.1010:FF:000001">
    <property type="entry name" value="DNA polymerase I"/>
    <property type="match status" value="1"/>
</dbReference>
<dbReference type="SUPFAM" id="SSF56672">
    <property type="entry name" value="DNA/RNA polymerases"/>
    <property type="match status" value="1"/>
</dbReference>
<evidence type="ECO:0000256" key="13">
    <source>
        <dbReference type="ARBA" id="ARBA00023204"/>
    </source>
</evidence>
<keyword evidence="8 16" id="KW-0227">DNA damage</keyword>
<dbReference type="InterPro" id="IPR002298">
    <property type="entry name" value="DNA_polymerase_A"/>
</dbReference>
<evidence type="ECO:0000256" key="14">
    <source>
        <dbReference type="ARBA" id="ARBA00049244"/>
    </source>
</evidence>
<dbReference type="InterPro" id="IPR002421">
    <property type="entry name" value="5-3_exonuclease"/>
</dbReference>
<dbReference type="SUPFAM" id="SSF47807">
    <property type="entry name" value="5' to 3' exonuclease, C-terminal subdomain"/>
    <property type="match status" value="1"/>
</dbReference>
<sequence length="898" mass="98932">MPTPERLILIDASSLIYRAYYAIPANFSTADGLHTNAIYGFATMFRKILSGRQPERGAVVFDAPGKTFREEQYPEYKAQRPRMDPELREQLPWVDKLVEAHRFPHLRVPGYEADDIIGTLTRQAVDAGMEVYIISGDKDFAQLIGPTVRMIDTLRDVTFDAELVRKKWGVPPSLFIDYLALVGDKVDNIPGVPGIGPKTAKKLLDAYGDLEGVLTHTSELKGKQKERLEDNAEQARMSQKLATIDTQVELELGLEDLKLVPVAAAELNALYKRLEFYSLLSEEEVAKGEAKAQVGADFGAVTSLEQLDALLASLPGPEDGAVATMAIVDAPSAVRGELAGLALSVGAGHGRFIPLHCEGGLGEAGLAKLRPWLEDPKRYKLGHDCKASWVALRRKGVALAGIVGDTMIESFLVEPNKLIPHRLDQLTKEYLQRTIPPQKRILGSGKRLKRFSQLDAEALAPWCCTQVEAVAAAFVEIRERLDAEGHRDTLEQVSLPLSWVLGQMELDGVAIDSEDLGKMSEEFGERLAKLEKTIFEIAGREFNIASSKQLGAVLFDELELPVIKRTKTGYSTNAEVLERLAGKTKHPKHTIAKYLLEHRKLAKLINTYTDVLQAAVNPDSGRIHATFQQTAGVSGRLITTEPDLQRTPIKTPEGKRVRQAFVTRPGYKLISADWSQIELRLLAHFSSDAHLVEAFAKGLDVHARTAAQLFEVGGGPEKVSREQRGVGKLVNFATIYGQGATALGQILKVPRKQAQAYIDGYFAYYSGVRDWLDGTMAQANVDGFVETLLGRRRYIPELSSNNWQDRQAGERIAANTPIQGSAADICKLAMLGIDRQLRAQKLTTRMLLQIHDELVFEAPVAEVEAVVAIVRGQMESVVELRVPLVVDVGVGDTWAEAH</sequence>
<keyword evidence="4 16" id="KW-0808">Transferase</keyword>
<keyword evidence="13 16" id="KW-0234">DNA repair</keyword>
<organism evidence="19 20">
    <name type="scientific">Plesiocystis pacifica SIR-1</name>
    <dbReference type="NCBI Taxonomy" id="391625"/>
    <lineage>
        <taxon>Bacteria</taxon>
        <taxon>Pseudomonadati</taxon>
        <taxon>Myxococcota</taxon>
        <taxon>Polyangia</taxon>
        <taxon>Nannocystales</taxon>
        <taxon>Nannocystaceae</taxon>
        <taxon>Plesiocystis</taxon>
    </lineage>
</organism>
<dbReference type="CDD" id="cd08637">
    <property type="entry name" value="DNA_pol_A_pol_I_C"/>
    <property type="match status" value="1"/>
</dbReference>
<evidence type="ECO:0000256" key="8">
    <source>
        <dbReference type="ARBA" id="ARBA00022763"/>
    </source>
</evidence>
<dbReference type="NCBIfam" id="NF004397">
    <property type="entry name" value="PRK05755.1"/>
    <property type="match status" value="1"/>
</dbReference>
<dbReference type="RefSeq" id="WP_006969924.1">
    <property type="nucleotide sequence ID" value="NZ_ABCS01000007.1"/>
</dbReference>
<dbReference type="InterPro" id="IPR029060">
    <property type="entry name" value="PIN-like_dom_sf"/>
</dbReference>
<evidence type="ECO:0000256" key="3">
    <source>
        <dbReference type="ARBA" id="ARBA00020311"/>
    </source>
</evidence>
<keyword evidence="6 16" id="KW-0235">DNA replication</keyword>
<dbReference type="InterPro" id="IPR054690">
    <property type="entry name" value="DNA_polI_exonuclease"/>
</dbReference>
<dbReference type="InterPro" id="IPR036397">
    <property type="entry name" value="RNaseH_sf"/>
</dbReference>
<dbReference type="PANTHER" id="PTHR10133">
    <property type="entry name" value="DNA POLYMERASE I"/>
    <property type="match status" value="1"/>
</dbReference>
<dbReference type="GO" id="GO:0006302">
    <property type="term" value="P:double-strand break repair"/>
    <property type="evidence" value="ECO:0007669"/>
    <property type="project" value="TreeGrafter"/>
</dbReference>
<dbReference type="CDD" id="cd09898">
    <property type="entry name" value="H3TH_53EXO"/>
    <property type="match status" value="1"/>
</dbReference>
<evidence type="ECO:0000259" key="18">
    <source>
        <dbReference type="SMART" id="SM00482"/>
    </source>
</evidence>
<dbReference type="EC" id="2.7.7.7" evidence="2 15"/>
<feature type="domain" description="DNA-directed DNA polymerase family A palm" evidence="18">
    <location>
        <begin position="654"/>
        <end position="862"/>
    </location>
</feature>
<keyword evidence="5 16" id="KW-0548">Nucleotidyltransferase</keyword>
<evidence type="ECO:0000256" key="6">
    <source>
        <dbReference type="ARBA" id="ARBA00022705"/>
    </source>
</evidence>